<sequence>MFFILSRDRIRESVENEHFILPFFDPLTCKSLVKEKLPRSKTSIVPARETLSRTEQLGIDQSNSFFEAMAQSTKEFVLSIYLLTQHGILTLKEVPSNGLFVYIGLHAAGKVSDAPSFFRFSYLGTRASATVDVFECEPINRVLLRAIISIQFPASSFIPGSLKSLWV</sequence>
<dbReference type="AlphaFoldDB" id="A0A124GP09"/>
<name>A0A124GP09_PICGL</name>
<organism evidence="1">
    <name type="scientific">Picea glauca</name>
    <name type="common">White spruce</name>
    <name type="synonym">Pinus glauca</name>
    <dbReference type="NCBI Taxonomy" id="3330"/>
    <lineage>
        <taxon>Eukaryota</taxon>
        <taxon>Viridiplantae</taxon>
        <taxon>Streptophyta</taxon>
        <taxon>Embryophyta</taxon>
        <taxon>Tracheophyta</taxon>
        <taxon>Spermatophyta</taxon>
        <taxon>Pinopsida</taxon>
        <taxon>Pinidae</taxon>
        <taxon>Conifers I</taxon>
        <taxon>Pinales</taxon>
        <taxon>Pinaceae</taxon>
        <taxon>Picea</taxon>
    </lineage>
</organism>
<dbReference type="EMBL" id="LKAM01000001">
    <property type="protein sequence ID" value="KUM50508.1"/>
    <property type="molecule type" value="Genomic_DNA"/>
</dbReference>
<evidence type="ECO:0000313" key="1">
    <source>
        <dbReference type="EMBL" id="KUM50508.1"/>
    </source>
</evidence>
<protein>
    <submittedName>
        <fullName evidence="1">Uncharacterized protein</fullName>
    </submittedName>
</protein>
<keyword evidence="1" id="KW-0496">Mitochondrion</keyword>
<accession>A0A124GP09</accession>
<gene>
    <name evidence="1" type="ORF">ABT39_MTgene351</name>
</gene>
<geneLocation type="mitochondrion" evidence="1"/>
<proteinExistence type="predicted"/>
<comment type="caution">
    <text evidence="1">The sequence shown here is derived from an EMBL/GenBank/DDBJ whole genome shotgun (WGS) entry which is preliminary data.</text>
</comment>
<reference evidence="1" key="1">
    <citation type="journal article" date="2015" name="Genome Biol. Evol.">
        <title>Organellar Genomes of White Spruce (Picea glauca): Assembly and Annotation.</title>
        <authorList>
            <person name="Jackman S.D."/>
            <person name="Warren R.L."/>
            <person name="Gibb E.A."/>
            <person name="Vandervalk B.P."/>
            <person name="Mohamadi H."/>
            <person name="Chu J."/>
            <person name="Raymond A."/>
            <person name="Pleasance S."/>
            <person name="Coope R."/>
            <person name="Wildung M.R."/>
            <person name="Ritland C.E."/>
            <person name="Bousquet J."/>
            <person name="Jones S.J."/>
            <person name="Bohlmann J."/>
            <person name="Birol I."/>
        </authorList>
    </citation>
    <scope>NUCLEOTIDE SEQUENCE [LARGE SCALE GENOMIC DNA]</scope>
    <source>
        <tissue evidence="1">Flushing bud</tissue>
    </source>
</reference>